<feature type="domain" description="Fibronectin type-III" evidence="4">
    <location>
        <begin position="194"/>
        <end position="288"/>
    </location>
</feature>
<keyword evidence="6" id="KW-1185">Reference proteome</keyword>
<keyword evidence="2" id="KW-0677">Repeat</keyword>
<dbReference type="SUPFAM" id="SSF49265">
    <property type="entry name" value="Fibronectin type III"/>
    <property type="match status" value="1"/>
</dbReference>
<evidence type="ECO:0000259" key="4">
    <source>
        <dbReference type="PROSITE" id="PS50853"/>
    </source>
</evidence>
<evidence type="ECO:0000256" key="3">
    <source>
        <dbReference type="SAM" id="SignalP"/>
    </source>
</evidence>
<sequence>MRKITFSILLILATTLFVNAQINVSQNFNSSTAYTDGWSDDGAFAITPTGACDGNSVRDNLWVDSIEGELYSPQVDNLSSGTTMDISFDYKVVNFVSSGIPITATQPGWGSIDVEYTLDQGTTWVNLVTIDDSNHVTSASCETISLTIPAADIPSGSDFQLRFISRWLSGDFYVYLDNISAKQTVTSTPNCDVVMTSPANGEINAATTGLITWNPATGGVVAYKFSMGTASGATDMVNQALVEGGDTFYNVGALTQGMTYYVSIIPYNSLGDSSCTEFQFTTFDVPANDACVDAFDASPLPYTNSQNAFGATNNDGFIANCGSGMNDGVWYTVIGNGEEITITVTETSMWDSELGVYTGSCGNFTCLDFSDSSNDTEEVTFTSVIGETYYINVGDFSGFMDNDEGAFDISITSSPLCSLPSNIQIDNITDTTAQVSWTENGTATEWQVVYGPVNFDPTIEGTSVFDNDGVLGIGISGLEAESTYDVYVFAVCGDGLSTLLGPTSFTTEELSVESQNFAGFSFYPNPTNSIINLKSNYQIEKLTLYDILGKKVKQSTPNSLNTVINLAQLNSGVYLLQVEINGDSKTYKVIKK</sequence>
<dbReference type="Gene3D" id="2.60.120.380">
    <property type="match status" value="1"/>
</dbReference>
<dbReference type="Proteomes" id="UP000249542">
    <property type="component" value="Unassembled WGS sequence"/>
</dbReference>
<dbReference type="PANTHER" id="PTHR46708">
    <property type="entry name" value="TENASCIN"/>
    <property type="match status" value="1"/>
</dbReference>
<dbReference type="InterPro" id="IPR026444">
    <property type="entry name" value="Secre_tail"/>
</dbReference>
<protein>
    <submittedName>
        <fullName evidence="5">Putative secreted protein (Por secretion system target)</fullName>
    </submittedName>
</protein>
<evidence type="ECO:0000256" key="1">
    <source>
        <dbReference type="ARBA" id="ARBA00022729"/>
    </source>
</evidence>
<dbReference type="AlphaFoldDB" id="A0A2W7IMT1"/>
<dbReference type="Gene3D" id="2.60.40.10">
    <property type="entry name" value="Immunoglobulins"/>
    <property type="match status" value="2"/>
</dbReference>
<evidence type="ECO:0000256" key="2">
    <source>
        <dbReference type="ARBA" id="ARBA00022737"/>
    </source>
</evidence>
<dbReference type="PROSITE" id="PS50853">
    <property type="entry name" value="FN3"/>
    <property type="match status" value="2"/>
</dbReference>
<dbReference type="Pfam" id="PF00041">
    <property type="entry name" value="fn3"/>
    <property type="match status" value="1"/>
</dbReference>
<dbReference type="Pfam" id="PF18962">
    <property type="entry name" value="Por_Secre_tail"/>
    <property type="match status" value="1"/>
</dbReference>
<name>A0A2W7IMT1_9FLAO</name>
<dbReference type="CDD" id="cd00063">
    <property type="entry name" value="FN3"/>
    <property type="match status" value="1"/>
</dbReference>
<feature type="signal peptide" evidence="3">
    <location>
        <begin position="1"/>
        <end position="20"/>
    </location>
</feature>
<feature type="chain" id="PRO_5016093880" evidence="3">
    <location>
        <begin position="21"/>
        <end position="592"/>
    </location>
</feature>
<dbReference type="EMBL" id="QKYV01000004">
    <property type="protein sequence ID" value="PZW40667.1"/>
    <property type="molecule type" value="Genomic_DNA"/>
</dbReference>
<comment type="caution">
    <text evidence="5">The sequence shown here is derived from an EMBL/GenBank/DDBJ whole genome shotgun (WGS) entry which is preliminary data.</text>
</comment>
<feature type="domain" description="Fibronectin type-III" evidence="4">
    <location>
        <begin position="419"/>
        <end position="510"/>
    </location>
</feature>
<dbReference type="NCBIfam" id="TIGR04183">
    <property type="entry name" value="Por_Secre_tail"/>
    <property type="match status" value="1"/>
</dbReference>
<evidence type="ECO:0000313" key="5">
    <source>
        <dbReference type="EMBL" id="PZW40667.1"/>
    </source>
</evidence>
<dbReference type="SMART" id="SM00060">
    <property type="entry name" value="FN3"/>
    <property type="match status" value="2"/>
</dbReference>
<dbReference type="InterPro" id="IPR050991">
    <property type="entry name" value="ECM_Regulatory_Proteins"/>
</dbReference>
<evidence type="ECO:0000313" key="6">
    <source>
        <dbReference type="Proteomes" id="UP000249542"/>
    </source>
</evidence>
<dbReference type="InterPro" id="IPR003961">
    <property type="entry name" value="FN3_dom"/>
</dbReference>
<gene>
    <name evidence="5" type="ORF">LX95_01735</name>
</gene>
<reference evidence="5 6" key="1">
    <citation type="submission" date="2018-06" db="EMBL/GenBank/DDBJ databases">
        <title>Genomic Encyclopedia of Archaeal and Bacterial Type Strains, Phase II (KMG-II): from individual species to whole genera.</title>
        <authorList>
            <person name="Goeker M."/>
        </authorList>
    </citation>
    <scope>NUCLEOTIDE SEQUENCE [LARGE SCALE GENOMIC DNA]</scope>
    <source>
        <strain evidence="5 6">DSM 15361</strain>
    </source>
</reference>
<keyword evidence="1 3" id="KW-0732">Signal</keyword>
<proteinExistence type="predicted"/>
<dbReference type="InterPro" id="IPR036116">
    <property type="entry name" value="FN3_sf"/>
</dbReference>
<accession>A0A2W7IMT1</accession>
<dbReference type="PANTHER" id="PTHR46708:SF2">
    <property type="entry name" value="FIBRONECTIN TYPE-III DOMAIN-CONTAINING PROTEIN"/>
    <property type="match status" value="1"/>
</dbReference>
<dbReference type="InterPro" id="IPR013783">
    <property type="entry name" value="Ig-like_fold"/>
</dbReference>
<organism evidence="5 6">
    <name type="scientific">Mesonia algae</name>
    <dbReference type="NCBI Taxonomy" id="213248"/>
    <lineage>
        <taxon>Bacteria</taxon>
        <taxon>Pseudomonadati</taxon>
        <taxon>Bacteroidota</taxon>
        <taxon>Flavobacteriia</taxon>
        <taxon>Flavobacteriales</taxon>
        <taxon>Flavobacteriaceae</taxon>
        <taxon>Mesonia</taxon>
    </lineage>
</organism>
<dbReference type="RefSeq" id="WP_111541034.1">
    <property type="nucleotide sequence ID" value="NZ_QKYV01000004.1"/>
</dbReference>